<keyword evidence="1" id="KW-1133">Transmembrane helix</keyword>
<organism evidence="4">
    <name type="scientific">termite gut metagenome</name>
    <dbReference type="NCBI Taxonomy" id="433724"/>
    <lineage>
        <taxon>unclassified sequences</taxon>
        <taxon>metagenomes</taxon>
        <taxon>organismal metagenomes</taxon>
    </lineage>
</organism>
<feature type="domain" description="DUF3696" evidence="2">
    <location>
        <begin position="325"/>
        <end position="372"/>
    </location>
</feature>
<dbReference type="GO" id="GO:0016887">
    <property type="term" value="F:ATP hydrolysis activity"/>
    <property type="evidence" value="ECO:0007669"/>
    <property type="project" value="InterPro"/>
</dbReference>
<name>A0A5J4RMT4_9ZZZZ</name>
<feature type="domain" description="Endonuclease GajA/Old nuclease/RecF-like AAA" evidence="3">
    <location>
        <begin position="1"/>
        <end position="308"/>
    </location>
</feature>
<dbReference type="PANTHER" id="PTHR43581:SF4">
    <property type="entry name" value="ATP_GTP PHOSPHATASE"/>
    <property type="match status" value="1"/>
</dbReference>
<gene>
    <name evidence="4" type="ORF">EZS27_016737</name>
</gene>
<dbReference type="InterPro" id="IPR027417">
    <property type="entry name" value="P-loop_NTPase"/>
</dbReference>
<protein>
    <submittedName>
        <fullName evidence="4">DNA replication and repair protein RecF</fullName>
    </submittedName>
</protein>
<evidence type="ECO:0000313" key="4">
    <source>
        <dbReference type="EMBL" id="KAA6334988.1"/>
    </source>
</evidence>
<dbReference type="InterPro" id="IPR014592">
    <property type="entry name" value="P-loop_UCP034888"/>
</dbReference>
<keyword evidence="1" id="KW-0812">Transmembrane</keyword>
<dbReference type="GO" id="GO:0005524">
    <property type="term" value="F:ATP binding"/>
    <property type="evidence" value="ECO:0007669"/>
    <property type="project" value="InterPro"/>
</dbReference>
<reference evidence="4" key="1">
    <citation type="submission" date="2019-03" db="EMBL/GenBank/DDBJ databases">
        <title>Single cell metagenomics reveals metabolic interactions within the superorganism composed of flagellate Streblomastix strix and complex community of Bacteroidetes bacteria on its surface.</title>
        <authorList>
            <person name="Treitli S.C."/>
            <person name="Kolisko M."/>
            <person name="Husnik F."/>
            <person name="Keeling P."/>
            <person name="Hampl V."/>
        </authorList>
    </citation>
    <scope>NUCLEOTIDE SEQUENCE</scope>
    <source>
        <strain evidence="4">STM</strain>
    </source>
</reference>
<feature type="transmembrane region" description="Helical" evidence="1">
    <location>
        <begin position="240"/>
        <end position="261"/>
    </location>
</feature>
<comment type="caution">
    <text evidence="4">The sequence shown here is derived from an EMBL/GenBank/DDBJ whole genome shotgun (WGS) entry which is preliminary data.</text>
</comment>
<dbReference type="EMBL" id="SNRY01000939">
    <property type="protein sequence ID" value="KAA6334988.1"/>
    <property type="molecule type" value="Genomic_DNA"/>
</dbReference>
<dbReference type="PIRSF" id="PIRSF034888">
    <property type="entry name" value="P-loop_UCP034888"/>
    <property type="match status" value="1"/>
</dbReference>
<sequence>MIHKIELNNFKSHKDTKLEFSNLTVLCGANSSGKSSVIQALLLLRESFFNKSQFDYLDLKTKPVSIGTIQDALYQFSDNKEISFSIETSNGKNTFAFELRDKDYSKTLLHKSKHDINYAELEQESLFQKTCQFISAVRLGPQVSYLKNDRLDINNQISEIEWKAENVVQFLDKKRYQDVIPEICISSYDNDLFTQVTAWEREISSGVNVVVEDKGQLGYELKYQFNTKTGRTGRTDKFNAINVGFGLTYALPVIVVILSAMPNESILFIENPEAHLHPRGQAKLAELICLAAQAGIQIVIETHSDHIINGILVQCKIFEEQRTGISKDNVSVYYLNMDGEKHCSIAKKINILEGGKIDKQPAGFFDQIEHDLSIIMGF</sequence>
<evidence type="ECO:0000259" key="3">
    <source>
        <dbReference type="Pfam" id="PF13175"/>
    </source>
</evidence>
<accession>A0A5J4RMT4</accession>
<dbReference type="InterPro" id="IPR041685">
    <property type="entry name" value="AAA_GajA/Old/RecF-like"/>
</dbReference>
<evidence type="ECO:0000256" key="1">
    <source>
        <dbReference type="SAM" id="Phobius"/>
    </source>
</evidence>
<dbReference type="InterPro" id="IPR022532">
    <property type="entry name" value="DUF3696"/>
</dbReference>
<dbReference type="AlphaFoldDB" id="A0A5J4RMT4"/>
<keyword evidence="1" id="KW-0472">Membrane</keyword>
<evidence type="ECO:0000259" key="2">
    <source>
        <dbReference type="Pfam" id="PF12476"/>
    </source>
</evidence>
<dbReference type="InterPro" id="IPR051396">
    <property type="entry name" value="Bact_Antivir_Def_Nuclease"/>
</dbReference>
<dbReference type="Pfam" id="PF13175">
    <property type="entry name" value="AAA_15"/>
    <property type="match status" value="1"/>
</dbReference>
<dbReference type="PANTHER" id="PTHR43581">
    <property type="entry name" value="ATP/GTP PHOSPHATASE"/>
    <property type="match status" value="1"/>
</dbReference>
<dbReference type="Pfam" id="PF12476">
    <property type="entry name" value="DUF3696"/>
    <property type="match status" value="1"/>
</dbReference>
<dbReference type="Gene3D" id="3.40.50.300">
    <property type="entry name" value="P-loop containing nucleotide triphosphate hydrolases"/>
    <property type="match status" value="1"/>
</dbReference>
<dbReference type="SUPFAM" id="SSF52540">
    <property type="entry name" value="P-loop containing nucleoside triphosphate hydrolases"/>
    <property type="match status" value="1"/>
</dbReference>
<proteinExistence type="predicted"/>